<dbReference type="AlphaFoldDB" id="A0A0A9AN07"/>
<organism evidence="2">
    <name type="scientific">Arundo donax</name>
    <name type="common">Giant reed</name>
    <name type="synonym">Donax arundinaceus</name>
    <dbReference type="NCBI Taxonomy" id="35708"/>
    <lineage>
        <taxon>Eukaryota</taxon>
        <taxon>Viridiplantae</taxon>
        <taxon>Streptophyta</taxon>
        <taxon>Embryophyta</taxon>
        <taxon>Tracheophyta</taxon>
        <taxon>Spermatophyta</taxon>
        <taxon>Magnoliopsida</taxon>
        <taxon>Liliopsida</taxon>
        <taxon>Poales</taxon>
        <taxon>Poaceae</taxon>
        <taxon>PACMAD clade</taxon>
        <taxon>Arundinoideae</taxon>
        <taxon>Arundineae</taxon>
        <taxon>Arundo</taxon>
    </lineage>
</organism>
<feature type="region of interest" description="Disordered" evidence="1">
    <location>
        <begin position="1"/>
        <end position="47"/>
    </location>
</feature>
<protein>
    <submittedName>
        <fullName evidence="2">Uncharacterized protein</fullName>
    </submittedName>
</protein>
<evidence type="ECO:0000256" key="1">
    <source>
        <dbReference type="SAM" id="MobiDB-lite"/>
    </source>
</evidence>
<dbReference type="EMBL" id="GBRH01249423">
    <property type="protein sequence ID" value="JAD48472.1"/>
    <property type="molecule type" value="Transcribed_RNA"/>
</dbReference>
<reference evidence="2" key="2">
    <citation type="journal article" date="2015" name="Data Brief">
        <title>Shoot transcriptome of the giant reed, Arundo donax.</title>
        <authorList>
            <person name="Barrero R.A."/>
            <person name="Guerrero F.D."/>
            <person name="Moolhuijzen P."/>
            <person name="Goolsby J.A."/>
            <person name="Tidwell J."/>
            <person name="Bellgard S.E."/>
            <person name="Bellgard M.I."/>
        </authorList>
    </citation>
    <scope>NUCLEOTIDE SEQUENCE</scope>
    <source>
        <tissue evidence="2">Shoot tissue taken approximately 20 cm above the soil surface</tissue>
    </source>
</reference>
<feature type="compositionally biased region" description="Basic and acidic residues" evidence="1">
    <location>
        <begin position="28"/>
        <end position="38"/>
    </location>
</feature>
<evidence type="ECO:0000313" key="2">
    <source>
        <dbReference type="EMBL" id="JAD48472.1"/>
    </source>
</evidence>
<feature type="compositionally biased region" description="Low complexity" evidence="1">
    <location>
        <begin position="14"/>
        <end position="27"/>
    </location>
</feature>
<reference evidence="2" key="1">
    <citation type="submission" date="2014-09" db="EMBL/GenBank/DDBJ databases">
        <authorList>
            <person name="Magalhaes I.L.F."/>
            <person name="Oliveira U."/>
            <person name="Santos F.R."/>
            <person name="Vidigal T.H.D.A."/>
            <person name="Brescovit A.D."/>
            <person name="Santos A.J."/>
        </authorList>
    </citation>
    <scope>NUCLEOTIDE SEQUENCE</scope>
    <source>
        <tissue evidence="2">Shoot tissue taken approximately 20 cm above the soil surface</tissue>
    </source>
</reference>
<name>A0A0A9AN07_ARUDO</name>
<accession>A0A0A9AN07</accession>
<sequence length="47" mass="5289">MWVLWPSCSPRTPRSCFSSSASVSSREPAARRAGEGSRPRCGRYRRC</sequence>
<proteinExistence type="predicted"/>